<evidence type="ECO:0008006" key="2">
    <source>
        <dbReference type="Google" id="ProtNLM"/>
    </source>
</evidence>
<comment type="caution">
    <text evidence="1">The sequence shown here is derived from an EMBL/GenBank/DDBJ whole genome shotgun (WGS) entry which is preliminary data.</text>
</comment>
<reference evidence="1" key="1">
    <citation type="journal article" date="2020" name="mSystems">
        <title>Genome- and Community-Level Interaction Insights into Carbon Utilization and Element Cycling Functions of Hydrothermarchaeota in Hydrothermal Sediment.</title>
        <authorList>
            <person name="Zhou Z."/>
            <person name="Liu Y."/>
            <person name="Xu W."/>
            <person name="Pan J."/>
            <person name="Luo Z.H."/>
            <person name="Li M."/>
        </authorList>
    </citation>
    <scope>NUCLEOTIDE SEQUENCE [LARGE SCALE GENOMIC DNA]</scope>
    <source>
        <strain evidence="1">SpSt-300</strain>
    </source>
</reference>
<gene>
    <name evidence="1" type="ORF">ENQ34_03760</name>
</gene>
<dbReference type="AlphaFoldDB" id="A0A7C2EJR0"/>
<dbReference type="EMBL" id="DSMU01000239">
    <property type="protein sequence ID" value="HEL65783.1"/>
    <property type="molecule type" value="Genomic_DNA"/>
</dbReference>
<organism evidence="1">
    <name type="scientific">Ammonifex degensii</name>
    <dbReference type="NCBI Taxonomy" id="42838"/>
    <lineage>
        <taxon>Bacteria</taxon>
        <taxon>Bacillati</taxon>
        <taxon>Bacillota</taxon>
        <taxon>Clostridia</taxon>
        <taxon>Thermoanaerobacterales</taxon>
        <taxon>Thermoanaerobacteraceae</taxon>
        <taxon>Ammonifex</taxon>
    </lineage>
</organism>
<name>A0A7C2EJR0_9THEO</name>
<evidence type="ECO:0000313" key="1">
    <source>
        <dbReference type="EMBL" id="HEL65783.1"/>
    </source>
</evidence>
<proteinExistence type="predicted"/>
<accession>A0A7C2EJR0</accession>
<sequence>MTINRREGFRVGWRVGYNQGYAEGFETGYEAGFEEGKGFGYNEGCADALCLEEEVLLALQRLKELLSQGEVKFSGSAAPEICELLHKLGGMVRRGAG</sequence>
<protein>
    <recommendedName>
        <fullName evidence="2">Essential protein Yae1 N-terminal domain-containing protein</fullName>
    </recommendedName>
</protein>